<dbReference type="EMBL" id="BNAJ01000010">
    <property type="protein sequence ID" value="GHF55871.1"/>
    <property type="molecule type" value="Genomic_DNA"/>
</dbReference>
<dbReference type="AlphaFoldDB" id="A0A7W8NQE0"/>
<feature type="transmembrane region" description="Helical" evidence="1">
    <location>
        <begin position="192"/>
        <end position="210"/>
    </location>
</feature>
<evidence type="ECO:0000313" key="3">
    <source>
        <dbReference type="EMBL" id="MBB5377796.1"/>
    </source>
</evidence>
<organism evidence="3 4">
    <name type="scientific">Deinococcus metalli</name>
    <dbReference type="NCBI Taxonomy" id="1141878"/>
    <lineage>
        <taxon>Bacteria</taxon>
        <taxon>Thermotogati</taxon>
        <taxon>Deinococcota</taxon>
        <taxon>Deinococci</taxon>
        <taxon>Deinococcales</taxon>
        <taxon>Deinococcaceae</taxon>
        <taxon>Deinococcus</taxon>
    </lineage>
</organism>
<sequence>MSEPTLQTPTLTEHPGTSDAVRAQILATEHWSLLATRSLTWTETFSRAGMFLTVVSGAVVALALVGNATAFGPAFRGFALLLLPVVLLIGLLTYARLSDANLEEIGLLIGMNRLRHAYLEIAPELTPYFVTGLHDDEAGIAQTYGTVFHRYTGYSVIQALSGTPELVGLITAVTAGVLGELVTGSVGGSERASVVTGIICGVALAAALMLRTLRRYARARRAYQPRFPS</sequence>
<accession>A0A7W8NQE0</accession>
<feature type="transmembrane region" description="Helical" evidence="1">
    <location>
        <begin position="78"/>
        <end position="97"/>
    </location>
</feature>
<evidence type="ECO:0000313" key="5">
    <source>
        <dbReference type="Proteomes" id="UP000619376"/>
    </source>
</evidence>
<name>A0A7W8NQE0_9DEIO</name>
<feature type="transmembrane region" description="Helical" evidence="1">
    <location>
        <begin position="48"/>
        <end position="66"/>
    </location>
</feature>
<evidence type="ECO:0000313" key="4">
    <source>
        <dbReference type="Proteomes" id="UP000539473"/>
    </source>
</evidence>
<evidence type="ECO:0000313" key="2">
    <source>
        <dbReference type="EMBL" id="GHF55871.1"/>
    </source>
</evidence>
<dbReference type="Proteomes" id="UP000619376">
    <property type="component" value="Unassembled WGS sequence"/>
</dbReference>
<keyword evidence="1" id="KW-0812">Transmembrane</keyword>
<comment type="caution">
    <text evidence="3">The sequence shown here is derived from an EMBL/GenBank/DDBJ whole genome shotgun (WGS) entry which is preliminary data.</text>
</comment>
<reference evidence="2" key="1">
    <citation type="journal article" date="2014" name="Int. J. Syst. Evol. Microbiol.">
        <title>Complete genome of a new Firmicutes species belonging to the dominant human colonic microbiota ('Ruminococcus bicirculans') reveals two chromosomes and a selective capacity to utilize plant glucans.</title>
        <authorList>
            <consortium name="NISC Comparative Sequencing Program"/>
            <person name="Wegmann U."/>
            <person name="Louis P."/>
            <person name="Goesmann A."/>
            <person name="Henrissat B."/>
            <person name="Duncan S.H."/>
            <person name="Flint H.J."/>
        </authorList>
    </citation>
    <scope>NUCLEOTIDE SEQUENCE</scope>
    <source>
        <strain evidence="2">CGMCC 1.18437</strain>
    </source>
</reference>
<dbReference type="EMBL" id="JACHFK010000009">
    <property type="protein sequence ID" value="MBB5377796.1"/>
    <property type="molecule type" value="Genomic_DNA"/>
</dbReference>
<gene>
    <name evidence="2" type="ORF">GCM10017781_35370</name>
    <name evidence="3" type="ORF">HNQ07_003296</name>
</gene>
<keyword evidence="1" id="KW-0472">Membrane</keyword>
<reference evidence="5" key="2">
    <citation type="journal article" date="2019" name="Int. J. Syst. Evol. Microbiol.">
        <title>The Global Catalogue of Microorganisms (GCM) 10K type strain sequencing project: providing services to taxonomists for standard genome sequencing and annotation.</title>
        <authorList>
            <consortium name="The Broad Institute Genomics Platform"/>
            <consortium name="The Broad Institute Genome Sequencing Center for Infectious Disease"/>
            <person name="Wu L."/>
            <person name="Ma J."/>
        </authorList>
    </citation>
    <scope>NUCLEOTIDE SEQUENCE [LARGE SCALE GENOMIC DNA]</scope>
    <source>
        <strain evidence="5">CGMCC 1.18437</strain>
    </source>
</reference>
<reference evidence="2" key="4">
    <citation type="submission" date="2024-05" db="EMBL/GenBank/DDBJ databases">
        <authorList>
            <person name="Sun Q."/>
            <person name="Zhou Y."/>
        </authorList>
    </citation>
    <scope>NUCLEOTIDE SEQUENCE</scope>
    <source>
        <strain evidence="2">CGMCC 1.18437</strain>
    </source>
</reference>
<protein>
    <submittedName>
        <fullName evidence="3">Uncharacterized protein</fullName>
    </submittedName>
</protein>
<dbReference type="RefSeq" id="WP_184113712.1">
    <property type="nucleotide sequence ID" value="NZ_BNAJ01000010.1"/>
</dbReference>
<keyword evidence="5" id="KW-1185">Reference proteome</keyword>
<evidence type="ECO:0000256" key="1">
    <source>
        <dbReference type="SAM" id="Phobius"/>
    </source>
</evidence>
<dbReference type="Proteomes" id="UP000539473">
    <property type="component" value="Unassembled WGS sequence"/>
</dbReference>
<reference evidence="3 4" key="3">
    <citation type="submission" date="2020-08" db="EMBL/GenBank/DDBJ databases">
        <title>Genomic Encyclopedia of Type Strains, Phase IV (KMG-IV): sequencing the most valuable type-strain genomes for metagenomic binning, comparative biology and taxonomic classification.</title>
        <authorList>
            <person name="Goeker M."/>
        </authorList>
    </citation>
    <scope>NUCLEOTIDE SEQUENCE [LARGE SCALE GENOMIC DNA]</scope>
    <source>
        <strain evidence="3 4">DSM 27521</strain>
    </source>
</reference>
<proteinExistence type="predicted"/>
<keyword evidence="1" id="KW-1133">Transmembrane helix</keyword>